<dbReference type="Gene3D" id="2.130.10.10">
    <property type="entry name" value="YVTN repeat-like/Quinoprotein amine dehydrogenase"/>
    <property type="match status" value="2"/>
</dbReference>
<evidence type="ECO:0000256" key="4">
    <source>
        <dbReference type="ARBA" id="ARBA00022860"/>
    </source>
</evidence>
<sequence>MAWQSPSAMGGNGGAGGGGDGNNNNVNGGQPHGTEYTLQGVMRFLQTEWHRHERDRNAWEIERAEMKAKIAKLEGETRSHKKLQVDLSKRIQMLEIVLKREREKAKSVNLEGGAPKEDEGKDPGKQDSKPNVKTHAEPIRPAQPKQYNSPLDVVSEDPSPFRQESQRQKSRIYLERCLQEITYLLTPPLHPPPQHQSQLNPQDAATGQGYSQSQLSQAMEDSFPQQQRQKLQQHAGPGLSQPSQTQGSQPLQAPVSDNSNLGLSMIKGHQIPQLSRNLANQQPLPQGSPLSLIDNLPQSQPQPQITIPSAPDDPVERVTHSYDAFGRVISGSQEDARANRGVVEEPVNAVSGADSDSWDFSDASAALDPERDTAPPPPQRPDIEVFPNANHVTAKSPPRSGPGSHRRKGSMSRRRSGDGSQELRESALSQSSSHMKAESFSFKVRFALRGHLDVVRAVIFTGGGSPPEPEICTGGDDGVIKRWIIPASYGSFGGSMGNNISNDLDIQSNFTHRGHTGVVTSLAAYPSAENFSGGGRAPGDGWVFSGGQDATVRVWERGRVDPKATLYGHTDAVWAVCVLPSSAATVFGNDGFAADRILLASGAADGTVRIWAVSAPPQLSPAHAGSRRGLSGSRRHSISSGSGFPSSPQPSMATTTPFNYSLIHTITRQGIPASPTRITPLSGTGDTFIVSYTDASVIIFDTRTAEEVVGMASLETYDRTPATGVNAIVATTVGLDSSLSLDCGRALAEEDGVVHGATGLKGGVEGVVISGHEDRYIRFFDANSGQCTYTMLAHPSAISSLSLSPDGRELVSGGHDASLRFWSLEKRSCTQEITSHRLMRGEGVCDVVWSQDGRWVVSAGGDGVVKVFAR</sequence>
<feature type="region of interest" description="Disordered" evidence="7">
    <location>
        <begin position="185"/>
        <end position="263"/>
    </location>
</feature>
<dbReference type="PANTHER" id="PTHR15653:SF0">
    <property type="entry name" value="CONNECTOR OF KINASE TO AP-1, ISOFORM E"/>
    <property type="match status" value="1"/>
</dbReference>
<feature type="region of interest" description="Disordered" evidence="7">
    <location>
        <begin position="279"/>
        <end position="434"/>
    </location>
</feature>
<gene>
    <name evidence="9" type="ORF">FGG08_007255</name>
</gene>
<dbReference type="InterPro" id="IPR020472">
    <property type="entry name" value="WD40_PAC1"/>
</dbReference>
<feature type="region of interest" description="Disordered" evidence="7">
    <location>
        <begin position="618"/>
        <end position="651"/>
    </location>
</feature>
<evidence type="ECO:0000256" key="3">
    <source>
        <dbReference type="ARBA" id="ARBA00022737"/>
    </source>
</evidence>
<keyword evidence="4" id="KW-0112">Calmodulin-binding</keyword>
<dbReference type="AlphaFoldDB" id="A0A9P8KWM7"/>
<comment type="caution">
    <text evidence="9">The sequence shown here is derived from an EMBL/GenBank/DDBJ whole genome shotgun (WGS) entry which is preliminary data.</text>
</comment>
<dbReference type="PANTHER" id="PTHR15653">
    <property type="entry name" value="STRIATIN"/>
    <property type="match status" value="1"/>
</dbReference>
<dbReference type="InterPro" id="IPR015943">
    <property type="entry name" value="WD40/YVTN_repeat-like_dom_sf"/>
</dbReference>
<feature type="region of interest" description="Disordered" evidence="7">
    <location>
        <begin position="104"/>
        <end position="169"/>
    </location>
</feature>
<feature type="compositionally biased region" description="Low complexity" evidence="7">
    <location>
        <begin position="351"/>
        <end position="367"/>
    </location>
</feature>
<feature type="compositionally biased region" description="Low complexity" evidence="7">
    <location>
        <begin position="297"/>
        <end position="309"/>
    </location>
</feature>
<evidence type="ECO:0000259" key="8">
    <source>
        <dbReference type="Pfam" id="PF08232"/>
    </source>
</evidence>
<keyword evidence="3" id="KW-0677">Repeat</keyword>
<feature type="compositionally biased region" description="Basic residues" evidence="7">
    <location>
        <begin position="404"/>
        <end position="414"/>
    </location>
</feature>
<keyword evidence="5" id="KW-0175">Coiled coil</keyword>
<dbReference type="SMART" id="SM00320">
    <property type="entry name" value="WD40"/>
    <property type="match status" value="7"/>
</dbReference>
<name>A0A9P8KWM7_9PEZI</name>
<dbReference type="GO" id="GO:0005516">
    <property type="term" value="F:calmodulin binding"/>
    <property type="evidence" value="ECO:0007669"/>
    <property type="project" value="UniProtKB-KW"/>
</dbReference>
<dbReference type="SUPFAM" id="SSF50978">
    <property type="entry name" value="WD40 repeat-like"/>
    <property type="match status" value="1"/>
</dbReference>
<feature type="repeat" description="WD" evidence="6">
    <location>
        <begin position="791"/>
        <end position="832"/>
    </location>
</feature>
<feature type="region of interest" description="Disordered" evidence="7">
    <location>
        <begin position="1"/>
        <end position="35"/>
    </location>
</feature>
<dbReference type="PRINTS" id="PR00320">
    <property type="entry name" value="GPROTEINBRPT"/>
</dbReference>
<keyword evidence="10" id="KW-1185">Reference proteome</keyword>
<dbReference type="OrthoDB" id="727118at2759"/>
<feature type="compositionally biased region" description="Polar residues" evidence="7">
    <location>
        <begin position="279"/>
        <end position="289"/>
    </location>
</feature>
<evidence type="ECO:0000256" key="7">
    <source>
        <dbReference type="SAM" id="MobiDB-lite"/>
    </source>
</evidence>
<accession>A0A9P8KWM7</accession>
<reference evidence="9" key="1">
    <citation type="submission" date="2021-03" db="EMBL/GenBank/DDBJ databases">
        <title>Comparative genomics and phylogenomic investigation of the class Geoglossomycetes provide insights into ecological specialization and systematics.</title>
        <authorList>
            <person name="Melie T."/>
            <person name="Pirro S."/>
            <person name="Miller A.N."/>
            <person name="Quandt A."/>
        </authorList>
    </citation>
    <scope>NUCLEOTIDE SEQUENCE</scope>
    <source>
        <strain evidence="9">GBOQ0MN5Z8</strain>
    </source>
</reference>
<dbReference type="PROSITE" id="PS50294">
    <property type="entry name" value="WD_REPEATS_REGION"/>
    <property type="match status" value="1"/>
</dbReference>
<feature type="compositionally biased region" description="Basic and acidic residues" evidence="7">
    <location>
        <begin position="415"/>
        <end position="425"/>
    </location>
</feature>
<evidence type="ECO:0000256" key="1">
    <source>
        <dbReference type="ARBA" id="ARBA00009616"/>
    </source>
</evidence>
<evidence type="ECO:0000256" key="6">
    <source>
        <dbReference type="PROSITE-ProRule" id="PRU00221"/>
    </source>
</evidence>
<dbReference type="Pfam" id="PF00400">
    <property type="entry name" value="WD40"/>
    <property type="match status" value="4"/>
</dbReference>
<evidence type="ECO:0000313" key="9">
    <source>
        <dbReference type="EMBL" id="KAH0534146.1"/>
    </source>
</evidence>
<feature type="repeat" description="WD" evidence="6">
    <location>
        <begin position="592"/>
        <end position="621"/>
    </location>
</feature>
<dbReference type="InterPro" id="IPR001680">
    <property type="entry name" value="WD40_rpt"/>
</dbReference>
<dbReference type="InterPro" id="IPR036322">
    <property type="entry name" value="WD40_repeat_dom_sf"/>
</dbReference>
<dbReference type="EMBL" id="JAGHQL010000267">
    <property type="protein sequence ID" value="KAH0534146.1"/>
    <property type="molecule type" value="Genomic_DNA"/>
</dbReference>
<organism evidence="9 10">
    <name type="scientific">Glutinoglossum americanum</name>
    <dbReference type="NCBI Taxonomy" id="1670608"/>
    <lineage>
        <taxon>Eukaryota</taxon>
        <taxon>Fungi</taxon>
        <taxon>Dikarya</taxon>
        <taxon>Ascomycota</taxon>
        <taxon>Pezizomycotina</taxon>
        <taxon>Geoglossomycetes</taxon>
        <taxon>Geoglossales</taxon>
        <taxon>Geoglossaceae</taxon>
        <taxon>Glutinoglossum</taxon>
    </lineage>
</organism>
<dbReference type="Pfam" id="PF08232">
    <property type="entry name" value="Striatin"/>
    <property type="match status" value="1"/>
</dbReference>
<dbReference type="Gene3D" id="1.20.5.300">
    <property type="match status" value="1"/>
</dbReference>
<feature type="compositionally biased region" description="Gly residues" evidence="7">
    <location>
        <begin position="10"/>
        <end position="21"/>
    </location>
</feature>
<protein>
    <recommendedName>
        <fullName evidence="8">Striatin N-terminal domain-containing protein</fullName>
    </recommendedName>
</protein>
<dbReference type="InterPro" id="IPR051488">
    <property type="entry name" value="WD_repeat_striatin"/>
</dbReference>
<feature type="compositionally biased region" description="Polar residues" evidence="7">
    <location>
        <begin position="240"/>
        <end position="262"/>
    </location>
</feature>
<dbReference type="PROSITE" id="PS50082">
    <property type="entry name" value="WD_REPEATS_2"/>
    <property type="match status" value="2"/>
</dbReference>
<feature type="compositionally biased region" description="Low complexity" evidence="7">
    <location>
        <begin position="627"/>
        <end position="651"/>
    </location>
</feature>
<evidence type="ECO:0000256" key="5">
    <source>
        <dbReference type="ARBA" id="ARBA00023054"/>
    </source>
</evidence>
<feature type="domain" description="Striatin N-terminal" evidence="8">
    <location>
        <begin position="37"/>
        <end position="188"/>
    </location>
</feature>
<keyword evidence="2 6" id="KW-0853">WD repeat</keyword>
<evidence type="ECO:0000313" key="10">
    <source>
        <dbReference type="Proteomes" id="UP000698800"/>
    </source>
</evidence>
<feature type="compositionally biased region" description="Basic and acidic residues" evidence="7">
    <location>
        <begin position="114"/>
        <end position="138"/>
    </location>
</feature>
<evidence type="ECO:0000256" key="2">
    <source>
        <dbReference type="ARBA" id="ARBA00022574"/>
    </source>
</evidence>
<comment type="similarity">
    <text evidence="1">Belongs to the WD repeat striatin family.</text>
</comment>
<dbReference type="Proteomes" id="UP000698800">
    <property type="component" value="Unassembled WGS sequence"/>
</dbReference>
<dbReference type="InterPro" id="IPR013258">
    <property type="entry name" value="Striatin_N"/>
</dbReference>
<proteinExistence type="inferred from homology"/>
<feature type="compositionally biased region" description="Polar residues" evidence="7">
    <location>
        <begin position="203"/>
        <end position="232"/>
    </location>
</feature>